<comment type="caution">
    <text evidence="1">The sequence shown here is derived from an EMBL/GenBank/DDBJ whole genome shotgun (WGS) entry which is preliminary data.</text>
</comment>
<accession>A0A834WN47</accession>
<keyword evidence="2" id="KW-1185">Reference proteome</keyword>
<evidence type="ECO:0000313" key="2">
    <source>
        <dbReference type="Proteomes" id="UP000634136"/>
    </source>
</evidence>
<reference evidence="1" key="1">
    <citation type="submission" date="2020-09" db="EMBL/GenBank/DDBJ databases">
        <title>Genome-Enabled Discovery of Anthraquinone Biosynthesis in Senna tora.</title>
        <authorList>
            <person name="Kang S.-H."/>
            <person name="Pandey R.P."/>
            <person name="Lee C.-M."/>
            <person name="Sim J.-S."/>
            <person name="Jeong J.-T."/>
            <person name="Choi B.-S."/>
            <person name="Jung M."/>
            <person name="Ginzburg D."/>
            <person name="Zhao K."/>
            <person name="Won S.Y."/>
            <person name="Oh T.-J."/>
            <person name="Yu Y."/>
            <person name="Kim N.-H."/>
            <person name="Lee O.R."/>
            <person name="Lee T.-H."/>
            <person name="Bashyal P."/>
            <person name="Kim T.-S."/>
            <person name="Lee W.-H."/>
            <person name="Kawkins C."/>
            <person name="Kim C.-K."/>
            <person name="Kim J.S."/>
            <person name="Ahn B.O."/>
            <person name="Rhee S.Y."/>
            <person name="Sohng J.K."/>
        </authorList>
    </citation>
    <scope>NUCLEOTIDE SEQUENCE</scope>
    <source>
        <tissue evidence="1">Leaf</tissue>
    </source>
</reference>
<sequence>MGGSKNKLMLLRMLWVVIILVCVVPRLESRALLVGRFLFLEKQYNNINVSGKQVSMSPLLYQKSEELRVSFHKHINANSYHSSKRLSPGGPDPRHH</sequence>
<proteinExistence type="predicted"/>
<evidence type="ECO:0000313" key="1">
    <source>
        <dbReference type="EMBL" id="KAF7822934.1"/>
    </source>
</evidence>
<dbReference type="EMBL" id="JAAIUW010000007">
    <property type="protein sequence ID" value="KAF7822934.1"/>
    <property type="molecule type" value="Genomic_DNA"/>
</dbReference>
<name>A0A834WN47_9FABA</name>
<gene>
    <name evidence="1" type="ORF">G2W53_021078</name>
</gene>
<organism evidence="1 2">
    <name type="scientific">Senna tora</name>
    <dbReference type="NCBI Taxonomy" id="362788"/>
    <lineage>
        <taxon>Eukaryota</taxon>
        <taxon>Viridiplantae</taxon>
        <taxon>Streptophyta</taxon>
        <taxon>Embryophyta</taxon>
        <taxon>Tracheophyta</taxon>
        <taxon>Spermatophyta</taxon>
        <taxon>Magnoliopsida</taxon>
        <taxon>eudicotyledons</taxon>
        <taxon>Gunneridae</taxon>
        <taxon>Pentapetalae</taxon>
        <taxon>rosids</taxon>
        <taxon>fabids</taxon>
        <taxon>Fabales</taxon>
        <taxon>Fabaceae</taxon>
        <taxon>Caesalpinioideae</taxon>
        <taxon>Cassia clade</taxon>
        <taxon>Senna</taxon>
    </lineage>
</organism>
<dbReference type="OrthoDB" id="1413556at2759"/>
<dbReference type="AlphaFoldDB" id="A0A834WN47"/>
<protein>
    <submittedName>
        <fullName evidence="1">CLAVATA3/ESR-related 40</fullName>
    </submittedName>
</protein>
<dbReference type="Proteomes" id="UP000634136">
    <property type="component" value="Unassembled WGS sequence"/>
</dbReference>